<accession>W2T4U8</accession>
<organism evidence="2 3">
    <name type="scientific">Necator americanus</name>
    <name type="common">Human hookworm</name>
    <dbReference type="NCBI Taxonomy" id="51031"/>
    <lineage>
        <taxon>Eukaryota</taxon>
        <taxon>Metazoa</taxon>
        <taxon>Ecdysozoa</taxon>
        <taxon>Nematoda</taxon>
        <taxon>Chromadorea</taxon>
        <taxon>Rhabditida</taxon>
        <taxon>Rhabditina</taxon>
        <taxon>Rhabditomorpha</taxon>
        <taxon>Strongyloidea</taxon>
        <taxon>Ancylostomatidae</taxon>
        <taxon>Bunostominae</taxon>
        <taxon>Necator</taxon>
    </lineage>
</organism>
<feature type="compositionally biased region" description="Polar residues" evidence="1">
    <location>
        <begin position="37"/>
        <end position="50"/>
    </location>
</feature>
<dbReference type="EMBL" id="KI660239">
    <property type="protein sequence ID" value="ETN76241.1"/>
    <property type="molecule type" value="Genomic_DNA"/>
</dbReference>
<evidence type="ECO:0000313" key="3">
    <source>
        <dbReference type="Proteomes" id="UP000053676"/>
    </source>
</evidence>
<feature type="region of interest" description="Disordered" evidence="1">
    <location>
        <begin position="1"/>
        <end position="79"/>
    </location>
</feature>
<evidence type="ECO:0000313" key="2">
    <source>
        <dbReference type="EMBL" id="ETN76241.1"/>
    </source>
</evidence>
<proteinExistence type="predicted"/>
<gene>
    <name evidence="2" type="ORF">NECAME_11808</name>
</gene>
<dbReference type="KEGG" id="nai:NECAME_11808"/>
<protein>
    <submittedName>
        <fullName evidence="2">Uncharacterized protein</fullName>
    </submittedName>
</protein>
<keyword evidence="3" id="KW-1185">Reference proteome</keyword>
<reference evidence="3" key="1">
    <citation type="journal article" date="2014" name="Nat. Genet.">
        <title>Genome of the human hookworm Necator americanus.</title>
        <authorList>
            <person name="Tang Y.T."/>
            <person name="Gao X."/>
            <person name="Rosa B.A."/>
            <person name="Abubucker S."/>
            <person name="Hallsworth-Pepin K."/>
            <person name="Martin J."/>
            <person name="Tyagi R."/>
            <person name="Heizer E."/>
            <person name="Zhang X."/>
            <person name="Bhonagiri-Palsikar V."/>
            <person name="Minx P."/>
            <person name="Warren W.C."/>
            <person name="Wang Q."/>
            <person name="Zhan B."/>
            <person name="Hotez P.J."/>
            <person name="Sternberg P.W."/>
            <person name="Dougall A."/>
            <person name="Gaze S.T."/>
            <person name="Mulvenna J."/>
            <person name="Sotillo J."/>
            <person name="Ranganathan S."/>
            <person name="Rabelo E.M."/>
            <person name="Wilson R.K."/>
            <person name="Felgner P.L."/>
            <person name="Bethony J."/>
            <person name="Hawdon J.M."/>
            <person name="Gasser R.B."/>
            <person name="Loukas A."/>
            <person name="Mitreva M."/>
        </authorList>
    </citation>
    <scope>NUCLEOTIDE SEQUENCE [LARGE SCALE GENOMIC DNA]</scope>
</reference>
<evidence type="ECO:0000256" key="1">
    <source>
        <dbReference type="SAM" id="MobiDB-lite"/>
    </source>
</evidence>
<dbReference type="AlphaFoldDB" id="W2T4U8"/>
<dbReference type="Proteomes" id="UP000053676">
    <property type="component" value="Unassembled WGS sequence"/>
</dbReference>
<name>W2T4U8_NECAM</name>
<sequence>MKHHRDVECNGSSYHNVAKPLATLHDQRNQEFGIQDSHGTAESKSSTKSMDANRPLRAEQSDSNVFNNKKVTKENKSLEGPHVEIMKNALKATVLHNRKAAQFFPFLRDFLCL</sequence>